<keyword evidence="1" id="KW-0812">Transmembrane</keyword>
<keyword evidence="1" id="KW-0472">Membrane</keyword>
<organism evidence="3 4">
    <name type="scientific">Ollibium composti</name>
    <dbReference type="NCBI Taxonomy" id="2675109"/>
    <lineage>
        <taxon>Bacteria</taxon>
        <taxon>Pseudomonadati</taxon>
        <taxon>Pseudomonadota</taxon>
        <taxon>Alphaproteobacteria</taxon>
        <taxon>Hyphomicrobiales</taxon>
        <taxon>Phyllobacteriaceae</taxon>
        <taxon>Ollibium</taxon>
    </lineage>
</organism>
<accession>A0ABY2Q5X3</accession>
<name>A0ABY2Q5X3_9HYPH</name>
<evidence type="ECO:0000313" key="4">
    <source>
        <dbReference type="Proteomes" id="UP000306441"/>
    </source>
</evidence>
<dbReference type="RefSeq" id="WP_136358006.1">
    <property type="nucleotide sequence ID" value="NZ_SSNY01000007.1"/>
</dbReference>
<keyword evidence="4" id="KW-1185">Reference proteome</keyword>
<evidence type="ECO:0000256" key="1">
    <source>
        <dbReference type="SAM" id="Phobius"/>
    </source>
</evidence>
<keyword evidence="2" id="KW-0732">Signal</keyword>
<dbReference type="Proteomes" id="UP000306441">
    <property type="component" value="Unassembled WGS sequence"/>
</dbReference>
<evidence type="ECO:0000256" key="2">
    <source>
        <dbReference type="SAM" id="SignalP"/>
    </source>
</evidence>
<protein>
    <recommendedName>
        <fullName evidence="5">Transmembrane protein</fullName>
    </recommendedName>
</protein>
<evidence type="ECO:0008006" key="5">
    <source>
        <dbReference type="Google" id="ProtNLM"/>
    </source>
</evidence>
<sequence>MPRRAIFNVRAAAFSCLLIVLLPVATAQAHRSAANSDDSGIAIPALTHGQMAVIADYRGKILDLAARQARTDETFRRLLTFGNIQYTYCLWGVVPGSLGDEASPFNECSHAYLSATQALLVHMRGINDRNSPLGADIEALVSRIDVDMVRNGASFVLCQFSSEDFNTASLIRPDWTAVPYHAPSVLSFAMLTVAMGGAGFAGLRRKGTAPRHPAA</sequence>
<feature type="transmembrane region" description="Helical" evidence="1">
    <location>
        <begin position="180"/>
        <end position="203"/>
    </location>
</feature>
<keyword evidence="1" id="KW-1133">Transmembrane helix</keyword>
<evidence type="ECO:0000313" key="3">
    <source>
        <dbReference type="EMBL" id="THF56706.1"/>
    </source>
</evidence>
<gene>
    <name evidence="3" type="ORF">E6C48_13460</name>
</gene>
<comment type="caution">
    <text evidence="3">The sequence shown here is derived from an EMBL/GenBank/DDBJ whole genome shotgun (WGS) entry which is preliminary data.</text>
</comment>
<reference evidence="3 4" key="1">
    <citation type="submission" date="2019-04" db="EMBL/GenBank/DDBJ databases">
        <title>Mesorhizobium composti sp. nov., isolated from compost.</title>
        <authorList>
            <person name="Lin S.-Y."/>
            <person name="Hameed A."/>
            <person name="Hsieh Y.-T."/>
            <person name="Young C.-C."/>
        </authorList>
    </citation>
    <scope>NUCLEOTIDE SEQUENCE [LARGE SCALE GENOMIC DNA]</scope>
    <source>
        <strain evidence="3 4">CC-YTH430</strain>
    </source>
</reference>
<proteinExistence type="predicted"/>
<dbReference type="EMBL" id="SSNY01000007">
    <property type="protein sequence ID" value="THF56706.1"/>
    <property type="molecule type" value="Genomic_DNA"/>
</dbReference>
<feature type="signal peptide" evidence="2">
    <location>
        <begin position="1"/>
        <end position="29"/>
    </location>
</feature>
<feature type="chain" id="PRO_5047547254" description="Transmembrane protein" evidence="2">
    <location>
        <begin position="30"/>
        <end position="215"/>
    </location>
</feature>